<dbReference type="InterPro" id="IPR005754">
    <property type="entry name" value="Sortase"/>
</dbReference>
<gene>
    <name evidence="5" type="ORF">BJ991_000588</name>
</gene>
<evidence type="ECO:0000256" key="4">
    <source>
        <dbReference type="SAM" id="Phobius"/>
    </source>
</evidence>
<feature type="active site" description="Acyl-thioester intermediate" evidence="2">
    <location>
        <position position="236"/>
    </location>
</feature>
<dbReference type="Pfam" id="PF04203">
    <property type="entry name" value="Sortase"/>
    <property type="match status" value="1"/>
</dbReference>
<feature type="region of interest" description="Disordered" evidence="3">
    <location>
        <begin position="71"/>
        <end position="105"/>
    </location>
</feature>
<comment type="caution">
    <text evidence="5">The sequence shown here is derived from an EMBL/GenBank/DDBJ whole genome shotgun (WGS) entry which is preliminary data.</text>
</comment>
<dbReference type="EMBL" id="JACCBV010000001">
    <property type="protein sequence ID" value="NYE18560.1"/>
    <property type="molecule type" value="Genomic_DNA"/>
</dbReference>
<keyword evidence="1 5" id="KW-0378">Hydrolase</keyword>
<dbReference type="InterPro" id="IPR053465">
    <property type="entry name" value="Sortase_Class_E"/>
</dbReference>
<dbReference type="SUPFAM" id="SSF63817">
    <property type="entry name" value="Sortase"/>
    <property type="match status" value="1"/>
</dbReference>
<reference evidence="5 6" key="1">
    <citation type="submission" date="2020-07" db="EMBL/GenBank/DDBJ databases">
        <title>Sequencing the genomes of 1000 actinobacteria strains.</title>
        <authorList>
            <person name="Klenk H.-P."/>
        </authorList>
    </citation>
    <scope>NUCLEOTIDE SEQUENCE [LARGE SCALE GENOMIC DNA]</scope>
    <source>
        <strain evidence="5 6">DSM 24662</strain>
    </source>
</reference>
<evidence type="ECO:0000313" key="6">
    <source>
        <dbReference type="Proteomes" id="UP000576969"/>
    </source>
</evidence>
<sequence>MDDDPPVESADAQRARAAGRRRAGRSRASAIGVIGEILITVGVVVLLYVAWQMWIGDWIFGAERNAAGQERSTQWQESYEESDLPDPLPTTEPDAGEEPPTSEPIILPQPADAEVFAVMRVPRFGPDYAVEMAGGVSRARTLDTIGIGHYPGTQMPGEPGNFAVAAHRTTWGKPFNRIADLRVGDAIVVETQEGWYTYRFRTLEYVRPNEVDVLLPVPQRPDIVQATTSYLTMTSCSPMFGLAERIVAYSVFESFTPRAAGPPASLTEGVA</sequence>
<dbReference type="GO" id="GO:0016787">
    <property type="term" value="F:hydrolase activity"/>
    <property type="evidence" value="ECO:0007669"/>
    <property type="project" value="UniProtKB-KW"/>
</dbReference>
<dbReference type="RefSeq" id="WP_343048625.1">
    <property type="nucleotide sequence ID" value="NZ_JACCBV010000001.1"/>
</dbReference>
<feature type="region of interest" description="Disordered" evidence="3">
    <location>
        <begin position="1"/>
        <end position="21"/>
    </location>
</feature>
<name>A0A7Y9GNC8_9MICO</name>
<keyword evidence="4" id="KW-1133">Transmembrane helix</keyword>
<evidence type="ECO:0000256" key="1">
    <source>
        <dbReference type="ARBA" id="ARBA00022801"/>
    </source>
</evidence>
<keyword evidence="6" id="KW-1185">Reference proteome</keyword>
<feature type="transmembrane region" description="Helical" evidence="4">
    <location>
        <begin position="30"/>
        <end position="51"/>
    </location>
</feature>
<dbReference type="EC" id="3.4.22.70" evidence="5"/>
<dbReference type="AlphaFoldDB" id="A0A7Y9GNC8"/>
<dbReference type="InterPro" id="IPR023365">
    <property type="entry name" value="Sortase_dom-sf"/>
</dbReference>
<protein>
    <submittedName>
        <fullName evidence="5">Sortase A</fullName>
        <ecNumber evidence="5">3.4.22.70</ecNumber>
    </submittedName>
</protein>
<accession>A0A7Y9GNC8</accession>
<organism evidence="5 6">
    <name type="scientific">Microbacterium immunditiarum</name>
    <dbReference type="NCBI Taxonomy" id="337480"/>
    <lineage>
        <taxon>Bacteria</taxon>
        <taxon>Bacillati</taxon>
        <taxon>Actinomycetota</taxon>
        <taxon>Actinomycetes</taxon>
        <taxon>Micrococcales</taxon>
        <taxon>Microbacteriaceae</taxon>
        <taxon>Microbacterium</taxon>
    </lineage>
</organism>
<feature type="active site" description="Proton donor/acceptor" evidence="2">
    <location>
        <position position="167"/>
    </location>
</feature>
<evidence type="ECO:0000313" key="5">
    <source>
        <dbReference type="EMBL" id="NYE18560.1"/>
    </source>
</evidence>
<dbReference type="CDD" id="cd05830">
    <property type="entry name" value="Sortase_E"/>
    <property type="match status" value="1"/>
</dbReference>
<keyword evidence="4" id="KW-0472">Membrane</keyword>
<dbReference type="InterPro" id="IPR042003">
    <property type="entry name" value="Sortase_E"/>
</dbReference>
<proteinExistence type="predicted"/>
<evidence type="ECO:0000256" key="3">
    <source>
        <dbReference type="SAM" id="MobiDB-lite"/>
    </source>
</evidence>
<dbReference type="NCBIfam" id="NF033747">
    <property type="entry name" value="class_E_sortase"/>
    <property type="match status" value="1"/>
</dbReference>
<dbReference type="Proteomes" id="UP000576969">
    <property type="component" value="Unassembled WGS sequence"/>
</dbReference>
<dbReference type="Gene3D" id="2.40.260.10">
    <property type="entry name" value="Sortase"/>
    <property type="match status" value="1"/>
</dbReference>
<keyword evidence="4" id="KW-0812">Transmembrane</keyword>
<evidence type="ECO:0000256" key="2">
    <source>
        <dbReference type="PIRSR" id="PIRSR605754-1"/>
    </source>
</evidence>